<dbReference type="Proteomes" id="UP000236146">
    <property type="component" value="Unassembled WGS sequence"/>
</dbReference>
<evidence type="ECO:0000313" key="4">
    <source>
        <dbReference type="Proteomes" id="UP000236146"/>
    </source>
</evidence>
<evidence type="ECO:0000313" key="3">
    <source>
        <dbReference type="EMBL" id="PNS43064.1"/>
    </source>
</evidence>
<name>A0A2K1SU44_GARVA</name>
<comment type="caution">
    <text evidence="3">The sequence shown here is derived from an EMBL/GenBank/DDBJ whole genome shotgun (WGS) entry which is preliminary data.</text>
</comment>
<dbReference type="NCBIfam" id="TIGR00095">
    <property type="entry name" value="16S rRNA (guanine(966)-N(2))-methyltransferase RsmD"/>
    <property type="match status" value="1"/>
</dbReference>
<dbReference type="GO" id="GO:0003676">
    <property type="term" value="F:nucleic acid binding"/>
    <property type="evidence" value="ECO:0007669"/>
    <property type="project" value="InterPro"/>
</dbReference>
<dbReference type="EMBL" id="MNLH01000004">
    <property type="protein sequence ID" value="PNS43064.1"/>
    <property type="molecule type" value="Genomic_DNA"/>
</dbReference>
<keyword evidence="1 3" id="KW-0489">Methyltransferase</keyword>
<dbReference type="RefSeq" id="WP_103084856.1">
    <property type="nucleotide sequence ID" value="NZ_MNLH01000004.1"/>
</dbReference>
<dbReference type="InterPro" id="IPR029063">
    <property type="entry name" value="SAM-dependent_MTases_sf"/>
</dbReference>
<dbReference type="CDD" id="cd02440">
    <property type="entry name" value="AdoMet_MTases"/>
    <property type="match status" value="1"/>
</dbReference>
<dbReference type="OrthoDB" id="9803017at2"/>
<dbReference type="Gene3D" id="3.40.50.150">
    <property type="entry name" value="Vaccinia Virus protein VP39"/>
    <property type="match status" value="1"/>
</dbReference>
<sequence length="194" mass="21398">MRVISGRFKSIPLTSAKSCTRPTTDRTKEAIFSRLDSWDVIENSRVLDLFAGTGALGIEALSRGAKELVAVEANSQAAALIGHTAKVLQKSSSWDNSLSMLVSRKRAEQFVNDYAGDAFHLIFIDPPYAYETSDCELLLQQIIGNKLASAEADTLIVLERSARSSIPNIPDGWELFDNRHYGETAVMFIQSKRS</sequence>
<dbReference type="GO" id="GO:0008168">
    <property type="term" value="F:methyltransferase activity"/>
    <property type="evidence" value="ECO:0007669"/>
    <property type="project" value="UniProtKB-KW"/>
</dbReference>
<keyword evidence="2 3" id="KW-0808">Transferase</keyword>
<dbReference type="PANTHER" id="PTHR43542:SF1">
    <property type="entry name" value="METHYLTRANSFERASE"/>
    <property type="match status" value="1"/>
</dbReference>
<dbReference type="SUPFAM" id="SSF53335">
    <property type="entry name" value="S-adenosyl-L-methionine-dependent methyltransferases"/>
    <property type="match status" value="1"/>
</dbReference>
<dbReference type="Pfam" id="PF03602">
    <property type="entry name" value="Cons_hypoth95"/>
    <property type="match status" value="1"/>
</dbReference>
<proteinExistence type="predicted"/>
<protein>
    <submittedName>
        <fullName evidence="3">16S rRNA (Guanine(966)-N(2))-methyltransferase RsmD</fullName>
    </submittedName>
</protein>
<organism evidence="3 4">
    <name type="scientific">Gardnerella vaginalis</name>
    <dbReference type="NCBI Taxonomy" id="2702"/>
    <lineage>
        <taxon>Bacteria</taxon>
        <taxon>Bacillati</taxon>
        <taxon>Actinomycetota</taxon>
        <taxon>Actinomycetes</taxon>
        <taxon>Bifidobacteriales</taxon>
        <taxon>Bifidobacteriaceae</taxon>
        <taxon>Gardnerella</taxon>
    </lineage>
</organism>
<dbReference type="InterPro" id="IPR004398">
    <property type="entry name" value="RNA_MeTrfase_RsmD"/>
</dbReference>
<gene>
    <name evidence="3" type="primary">rsmD</name>
    <name evidence="3" type="ORF">BFS05_04795</name>
</gene>
<accession>A0A2K1SU44</accession>
<dbReference type="PIRSF" id="PIRSF004553">
    <property type="entry name" value="CHP00095"/>
    <property type="match status" value="1"/>
</dbReference>
<dbReference type="GO" id="GO:0031167">
    <property type="term" value="P:rRNA methylation"/>
    <property type="evidence" value="ECO:0007669"/>
    <property type="project" value="InterPro"/>
</dbReference>
<evidence type="ECO:0000256" key="2">
    <source>
        <dbReference type="ARBA" id="ARBA00022679"/>
    </source>
</evidence>
<dbReference type="PROSITE" id="PS00092">
    <property type="entry name" value="N6_MTASE"/>
    <property type="match status" value="1"/>
</dbReference>
<reference evidence="3 4" key="1">
    <citation type="submission" date="2016-10" db="EMBL/GenBank/DDBJ databases">
        <authorList>
            <person name="Varghese N."/>
        </authorList>
    </citation>
    <scope>NUCLEOTIDE SEQUENCE [LARGE SCALE GENOMIC DNA]</scope>
    <source>
        <strain evidence="3 4">KA00225</strain>
    </source>
</reference>
<dbReference type="AlphaFoldDB" id="A0A2K1SU44"/>
<evidence type="ECO:0000256" key="1">
    <source>
        <dbReference type="ARBA" id="ARBA00022603"/>
    </source>
</evidence>
<dbReference type="PANTHER" id="PTHR43542">
    <property type="entry name" value="METHYLTRANSFERASE"/>
    <property type="match status" value="1"/>
</dbReference>
<dbReference type="InterPro" id="IPR002052">
    <property type="entry name" value="DNA_methylase_N6_adenine_CS"/>
</dbReference>